<reference evidence="4" key="1">
    <citation type="journal article" date="2015" name="Nat. Genet.">
        <title>The genome and transcriptome of the zoonotic hookworm Ancylostoma ceylanicum identify infection-specific gene families.</title>
        <authorList>
            <person name="Schwarz E.M."/>
            <person name="Hu Y."/>
            <person name="Antoshechkin I."/>
            <person name="Miller M.M."/>
            <person name="Sternberg P.W."/>
            <person name="Aroian R.V."/>
        </authorList>
    </citation>
    <scope>NUCLEOTIDE SEQUENCE</scope>
    <source>
        <strain evidence="4">HY135</strain>
    </source>
</reference>
<dbReference type="Proteomes" id="UP000024635">
    <property type="component" value="Unassembled WGS sequence"/>
</dbReference>
<dbReference type="AlphaFoldDB" id="A0A016VXR6"/>
<evidence type="ECO:0000256" key="2">
    <source>
        <dbReference type="SAM" id="Phobius"/>
    </source>
</evidence>
<evidence type="ECO:0000256" key="1">
    <source>
        <dbReference type="SAM" id="MobiDB-lite"/>
    </source>
</evidence>
<keyword evidence="2" id="KW-1133">Transmembrane helix</keyword>
<name>A0A016VXR6_9BILA</name>
<sequence>MLESLVIHFFVFPPRMILVHLVIPVYLRVYLLRAKVSPSTPGIEPRQPLRPMGEATKPRPRLRDTQHPRRTSMWRR</sequence>
<protein>
    <submittedName>
        <fullName evidence="3">Uncharacterized protein</fullName>
    </submittedName>
</protein>
<evidence type="ECO:0000313" key="4">
    <source>
        <dbReference type="Proteomes" id="UP000024635"/>
    </source>
</evidence>
<gene>
    <name evidence="3" type="primary">Acey_s0003.g1459</name>
    <name evidence="3" type="ORF">Y032_0003g1459</name>
</gene>
<keyword evidence="2" id="KW-0812">Transmembrane</keyword>
<dbReference type="EMBL" id="JARK01001339">
    <property type="protein sequence ID" value="EYC32210.1"/>
    <property type="molecule type" value="Genomic_DNA"/>
</dbReference>
<proteinExistence type="predicted"/>
<keyword evidence="2" id="KW-0472">Membrane</keyword>
<comment type="caution">
    <text evidence="3">The sequence shown here is derived from an EMBL/GenBank/DDBJ whole genome shotgun (WGS) entry which is preliminary data.</text>
</comment>
<organism evidence="3 4">
    <name type="scientific">Ancylostoma ceylanicum</name>
    <dbReference type="NCBI Taxonomy" id="53326"/>
    <lineage>
        <taxon>Eukaryota</taxon>
        <taxon>Metazoa</taxon>
        <taxon>Ecdysozoa</taxon>
        <taxon>Nematoda</taxon>
        <taxon>Chromadorea</taxon>
        <taxon>Rhabditida</taxon>
        <taxon>Rhabditina</taxon>
        <taxon>Rhabditomorpha</taxon>
        <taxon>Strongyloidea</taxon>
        <taxon>Ancylostomatidae</taxon>
        <taxon>Ancylostomatinae</taxon>
        <taxon>Ancylostoma</taxon>
    </lineage>
</organism>
<accession>A0A016VXR6</accession>
<feature type="transmembrane region" description="Helical" evidence="2">
    <location>
        <begin position="6"/>
        <end position="27"/>
    </location>
</feature>
<evidence type="ECO:0000313" key="3">
    <source>
        <dbReference type="EMBL" id="EYC32210.1"/>
    </source>
</evidence>
<keyword evidence="4" id="KW-1185">Reference proteome</keyword>
<feature type="region of interest" description="Disordered" evidence="1">
    <location>
        <begin position="38"/>
        <end position="76"/>
    </location>
</feature>